<protein>
    <submittedName>
        <fullName evidence="1">Uncharacterized protein</fullName>
    </submittedName>
</protein>
<comment type="caution">
    <text evidence="1">The sequence shown here is derived from an EMBL/GenBank/DDBJ whole genome shotgun (WGS) entry which is preliminary data.</text>
</comment>
<accession>A0AA36DBB8</accession>
<dbReference type="Gene3D" id="3.10.100.10">
    <property type="entry name" value="Mannose-Binding Protein A, subunit A"/>
    <property type="match status" value="1"/>
</dbReference>
<proteinExistence type="predicted"/>
<name>A0AA36DBB8_9BILA</name>
<dbReference type="Proteomes" id="UP001177023">
    <property type="component" value="Unassembled WGS sequence"/>
</dbReference>
<dbReference type="SUPFAM" id="SSF56436">
    <property type="entry name" value="C-type lectin-like"/>
    <property type="match status" value="1"/>
</dbReference>
<organism evidence="1 2">
    <name type="scientific">Mesorhabditis spiculigera</name>
    <dbReference type="NCBI Taxonomy" id="96644"/>
    <lineage>
        <taxon>Eukaryota</taxon>
        <taxon>Metazoa</taxon>
        <taxon>Ecdysozoa</taxon>
        <taxon>Nematoda</taxon>
        <taxon>Chromadorea</taxon>
        <taxon>Rhabditida</taxon>
        <taxon>Rhabditina</taxon>
        <taxon>Rhabditomorpha</taxon>
        <taxon>Rhabditoidea</taxon>
        <taxon>Rhabditidae</taxon>
        <taxon>Mesorhabditinae</taxon>
        <taxon>Mesorhabditis</taxon>
    </lineage>
</organism>
<dbReference type="InterPro" id="IPR016186">
    <property type="entry name" value="C-type_lectin-like/link_sf"/>
</dbReference>
<reference evidence="1" key="1">
    <citation type="submission" date="2023-06" db="EMBL/GenBank/DDBJ databases">
        <authorList>
            <person name="Delattre M."/>
        </authorList>
    </citation>
    <scope>NUCLEOTIDE SEQUENCE</scope>
    <source>
        <strain evidence="1">AF72</strain>
    </source>
</reference>
<dbReference type="AlphaFoldDB" id="A0AA36DBB8"/>
<gene>
    <name evidence="1" type="ORF">MSPICULIGERA_LOCUS22159</name>
</gene>
<sequence length="222" mass="24570">MKRVENSSALVSPNGIKLFYENFNSGEPNNVFGSDLCIAMYTDWTYGWIGESAIGKWNDIPCAKKMLHLVIGSAIFAVVASQCGNDPVCKSTPSCYRLTYMVRRQESGTGNSSFYYDCCDDEKGVRAIWTCTAPTKDHRVVMWINGVGFNSELPAISDAYGSANTAGLGNPTTPVELFCSTETGKWVLRNPTNDNWQLGGRNYYLPISDLTCQTEYVGDRKQ</sequence>
<dbReference type="InterPro" id="IPR016187">
    <property type="entry name" value="CTDL_fold"/>
</dbReference>
<dbReference type="EMBL" id="CATQJA010002681">
    <property type="protein sequence ID" value="CAJ0584097.1"/>
    <property type="molecule type" value="Genomic_DNA"/>
</dbReference>
<feature type="non-terminal residue" evidence="1">
    <location>
        <position position="1"/>
    </location>
</feature>
<evidence type="ECO:0000313" key="1">
    <source>
        <dbReference type="EMBL" id="CAJ0584097.1"/>
    </source>
</evidence>
<keyword evidence="2" id="KW-1185">Reference proteome</keyword>
<evidence type="ECO:0000313" key="2">
    <source>
        <dbReference type="Proteomes" id="UP001177023"/>
    </source>
</evidence>